<reference evidence="2" key="1">
    <citation type="submission" date="2021-01" db="EMBL/GenBank/DDBJ databases">
        <title>Diatom-associated Roseobacters Show Island Model of Population Structure.</title>
        <authorList>
            <person name="Qu L."/>
            <person name="Feng X."/>
            <person name="Chen Y."/>
            <person name="Li L."/>
            <person name="Wang X."/>
            <person name="Hu Z."/>
            <person name="Wang H."/>
            <person name="Luo H."/>
        </authorList>
    </citation>
    <scope>NUCLEOTIDE SEQUENCE</scope>
    <source>
        <strain evidence="2">SM26-45</strain>
    </source>
</reference>
<dbReference type="RefSeq" id="WP_231035119.1">
    <property type="nucleotide sequence ID" value="NZ_JAJNGX010000014.1"/>
</dbReference>
<feature type="domain" description="Glyoxalase-related protein" evidence="1">
    <location>
        <begin position="1"/>
        <end position="141"/>
    </location>
</feature>
<dbReference type="Pfam" id="PF20066">
    <property type="entry name" value="Glyoxalase_8"/>
    <property type="match status" value="1"/>
</dbReference>
<evidence type="ECO:0000313" key="3">
    <source>
        <dbReference type="Proteomes" id="UP000809337"/>
    </source>
</evidence>
<name>A0A9Q2RTN6_9RHOB</name>
<evidence type="ECO:0000313" key="2">
    <source>
        <dbReference type="EMBL" id="MBM2356275.1"/>
    </source>
</evidence>
<dbReference type="EMBL" id="JAFBWN010000014">
    <property type="protein sequence ID" value="MBM2356275.1"/>
    <property type="molecule type" value="Genomic_DNA"/>
</dbReference>
<sequence length="153" mass="16781">MEHTLPSRDALKAQAKRLRADLAAQGTPITHAQALETLAHQWGARDWNTLSARLGNDAPAGFAPGMAVSGRYLGHRFTGYVKAARMMAHGHWQLTLRFDQPVDVVTSPHFSNFRQQVNCTVDADGASPRKTSDGQPQMVIDMAWRVTSSARST</sequence>
<organism evidence="2 3">
    <name type="scientific">Pseudosulfitobacter pseudonitzschiae</name>
    <dbReference type="NCBI Taxonomy" id="1402135"/>
    <lineage>
        <taxon>Bacteria</taxon>
        <taxon>Pseudomonadati</taxon>
        <taxon>Pseudomonadota</taxon>
        <taxon>Alphaproteobacteria</taxon>
        <taxon>Rhodobacterales</taxon>
        <taxon>Roseobacteraceae</taxon>
        <taxon>Pseudosulfitobacter</taxon>
    </lineage>
</organism>
<accession>A0A9Q2RTN6</accession>
<gene>
    <name evidence="2" type="ORF">JQX14_17095</name>
</gene>
<dbReference type="Proteomes" id="UP000809337">
    <property type="component" value="Unassembled WGS sequence"/>
</dbReference>
<evidence type="ECO:0000259" key="1">
    <source>
        <dbReference type="Pfam" id="PF20066"/>
    </source>
</evidence>
<proteinExistence type="predicted"/>
<dbReference type="AlphaFoldDB" id="A0A9Q2RTN6"/>
<protein>
    <recommendedName>
        <fullName evidence="1">Glyoxalase-related protein domain-containing protein</fullName>
    </recommendedName>
</protein>
<comment type="caution">
    <text evidence="2">The sequence shown here is derived from an EMBL/GenBank/DDBJ whole genome shotgun (WGS) entry which is preliminary data.</text>
</comment>
<dbReference type="InterPro" id="IPR045517">
    <property type="entry name" value="Glyoxalase_8"/>
</dbReference>